<feature type="region of interest" description="Disordered" evidence="1">
    <location>
        <begin position="130"/>
        <end position="150"/>
    </location>
</feature>
<sequence length="306" mass="31699">MAAVDPARPWVAVRGDESTDGRWRAIGPSPPASAAKGRAQAVDRRMADGMSSEVGTEVAWPAGPDSGRGRGRGRGRRSTTGPDASGAAHRSRCRPLDGIPTVSAARVRVVAEAGRGVPVDSGIVPARRRSPTAAHTGMVGSCGGHGEPGDSAIVRPKGRLTNEIHPVRDGHGRLRSLVPTPAAISTTAPRSPPSWLNGVPTAGPAHAVADKASRPRHSAPTCATRGIPATIPEHGAGRPANGAAAEPSNTHRPSIASHCLQRSASKAGGRPPREPSVARRAIRPLRSRQVKVTRRVRRACPADLCE</sequence>
<feature type="region of interest" description="Disordered" evidence="1">
    <location>
        <begin position="203"/>
        <end position="290"/>
    </location>
</feature>
<gene>
    <name evidence="2" type="ORF">F4559_003076</name>
</gene>
<feature type="region of interest" description="Disordered" evidence="1">
    <location>
        <begin position="1"/>
        <end position="97"/>
    </location>
</feature>
<comment type="caution">
    <text evidence="2">The sequence shown here is derived from an EMBL/GenBank/DDBJ whole genome shotgun (WGS) entry which is preliminary data.</text>
</comment>
<protein>
    <submittedName>
        <fullName evidence="2">Uncharacterized protein</fullName>
    </submittedName>
</protein>
<evidence type="ECO:0000313" key="2">
    <source>
        <dbReference type="EMBL" id="MBB4965717.1"/>
    </source>
</evidence>
<evidence type="ECO:0000313" key="3">
    <source>
        <dbReference type="Proteomes" id="UP000542674"/>
    </source>
</evidence>
<evidence type="ECO:0000256" key="1">
    <source>
        <dbReference type="SAM" id="MobiDB-lite"/>
    </source>
</evidence>
<feature type="compositionally biased region" description="Basic residues" evidence="1">
    <location>
        <begin position="280"/>
        <end position="290"/>
    </location>
</feature>
<accession>A0A7W7WW85</accession>
<dbReference type="AlphaFoldDB" id="A0A7W7WW85"/>
<dbReference type="EMBL" id="JACHJS010000001">
    <property type="protein sequence ID" value="MBB4965717.1"/>
    <property type="molecule type" value="Genomic_DNA"/>
</dbReference>
<keyword evidence="3" id="KW-1185">Reference proteome</keyword>
<name>A0A7W7WW85_9PSEU</name>
<dbReference type="Proteomes" id="UP000542674">
    <property type="component" value="Unassembled WGS sequence"/>
</dbReference>
<proteinExistence type="predicted"/>
<organism evidence="2 3">
    <name type="scientific">Saccharothrix violaceirubra</name>
    <dbReference type="NCBI Taxonomy" id="413306"/>
    <lineage>
        <taxon>Bacteria</taxon>
        <taxon>Bacillati</taxon>
        <taxon>Actinomycetota</taxon>
        <taxon>Actinomycetes</taxon>
        <taxon>Pseudonocardiales</taxon>
        <taxon>Pseudonocardiaceae</taxon>
        <taxon>Saccharothrix</taxon>
    </lineage>
</organism>
<reference evidence="2 3" key="1">
    <citation type="submission" date="2020-08" db="EMBL/GenBank/DDBJ databases">
        <title>Sequencing the genomes of 1000 actinobacteria strains.</title>
        <authorList>
            <person name="Klenk H.-P."/>
        </authorList>
    </citation>
    <scope>NUCLEOTIDE SEQUENCE [LARGE SCALE GENOMIC DNA]</scope>
    <source>
        <strain evidence="2 3">DSM 45084</strain>
    </source>
</reference>
<feature type="compositionally biased region" description="Basic and acidic residues" evidence="1">
    <location>
        <begin position="14"/>
        <end position="23"/>
    </location>
</feature>